<reference evidence="2 3" key="1">
    <citation type="submission" date="2016-03" db="EMBL/GenBank/DDBJ databases">
        <authorList>
            <consortium name="Pathogen Informatics"/>
        </authorList>
    </citation>
    <scope>NUCLEOTIDE SEQUENCE [LARGE SCALE GENOMIC DNA]</scope>
    <source>
        <strain evidence="2 3">NCTC13364</strain>
    </source>
</reference>
<proteinExistence type="predicted"/>
<dbReference type="AlphaFoldDB" id="A0A157PWU4"/>
<dbReference type="InterPro" id="IPR016032">
    <property type="entry name" value="Sig_transdc_resp-reg_C-effctor"/>
</dbReference>
<gene>
    <name evidence="2" type="ORF">SAMEA1982600_03015</name>
</gene>
<dbReference type="Proteomes" id="UP000077037">
    <property type="component" value="Unassembled WGS sequence"/>
</dbReference>
<dbReference type="Gene3D" id="1.10.10.10">
    <property type="entry name" value="Winged helix-like DNA-binding domain superfamily/Winged helix DNA-binding domain"/>
    <property type="match status" value="1"/>
</dbReference>
<dbReference type="EMBL" id="FKBS01000015">
    <property type="protein sequence ID" value="SAI37780.1"/>
    <property type="molecule type" value="Genomic_DNA"/>
</dbReference>
<dbReference type="InterPro" id="IPR000792">
    <property type="entry name" value="Tscrpt_reg_LuxR_C"/>
</dbReference>
<name>A0A157PWU4_9BORD</name>
<feature type="domain" description="HTH luxR-type" evidence="1">
    <location>
        <begin position="291"/>
        <end position="348"/>
    </location>
</feature>
<organism evidence="2 3">
    <name type="scientific">Bordetella ansorpii</name>
    <dbReference type="NCBI Taxonomy" id="288768"/>
    <lineage>
        <taxon>Bacteria</taxon>
        <taxon>Pseudomonadati</taxon>
        <taxon>Pseudomonadota</taxon>
        <taxon>Betaproteobacteria</taxon>
        <taxon>Burkholderiales</taxon>
        <taxon>Alcaligenaceae</taxon>
        <taxon>Bordetella</taxon>
    </lineage>
</organism>
<dbReference type="InterPro" id="IPR036388">
    <property type="entry name" value="WH-like_DNA-bd_sf"/>
</dbReference>
<evidence type="ECO:0000313" key="3">
    <source>
        <dbReference type="Proteomes" id="UP000077037"/>
    </source>
</evidence>
<protein>
    <submittedName>
        <fullName evidence="2">Transcriptional regulator</fullName>
    </submittedName>
</protein>
<dbReference type="SUPFAM" id="SSF55781">
    <property type="entry name" value="GAF domain-like"/>
    <property type="match status" value="1"/>
</dbReference>
<dbReference type="SMART" id="SM00421">
    <property type="entry name" value="HTH_LUXR"/>
    <property type="match status" value="1"/>
</dbReference>
<evidence type="ECO:0000313" key="2">
    <source>
        <dbReference type="EMBL" id="SAI37780.1"/>
    </source>
</evidence>
<dbReference type="GO" id="GO:0003677">
    <property type="term" value="F:DNA binding"/>
    <property type="evidence" value="ECO:0007669"/>
    <property type="project" value="InterPro"/>
</dbReference>
<dbReference type="GO" id="GO:0006355">
    <property type="term" value="P:regulation of DNA-templated transcription"/>
    <property type="evidence" value="ECO:0007669"/>
    <property type="project" value="InterPro"/>
</dbReference>
<accession>A0A157PWU4</accession>
<evidence type="ECO:0000259" key="1">
    <source>
        <dbReference type="SMART" id="SM00421"/>
    </source>
</evidence>
<dbReference type="SUPFAM" id="SSF46894">
    <property type="entry name" value="C-terminal effector domain of the bipartite response regulators"/>
    <property type="match status" value="1"/>
</dbReference>
<dbReference type="RefSeq" id="WP_066414279.1">
    <property type="nucleotide sequence ID" value="NZ_FKBS01000015.1"/>
</dbReference>
<sequence length="355" mass="39354">MDPEHELRIAGALYEGVTNASRWQEALHLAAHALDTDRGAFLARHQDTGRIIVGEVEGNDPSMVAEYEAHYHEQDIINAVSHRISAGGSFLDQRDATTSMRDTPFYNDFLRRHGVGSLMMAFPLRQQGTDHIVSFQRERERGYFDVQHEETLKRLVPHLQRAIELRLKLRSLERQVAWSLAALEAFSTPILLLDAGGRLLSGNRTAQQWHARHAGKLRNSAEWRRLLATATGKLGAARAAGHRLPDEGGYAVALPAPSAHAHGLPDGPIALVVIHPDRLRTPVPHDVLKDLFHFSQAECRLLDCLMVGQTLTQAADTLGIAMETARTQTKSMLHKTGTHRQAELLRLASLLQGPA</sequence>